<evidence type="ECO:0000313" key="2">
    <source>
        <dbReference type="Proteomes" id="UP000000607"/>
    </source>
</evidence>
<name>Q65QY2_MANSM</name>
<gene>
    <name evidence="1" type="ordered locus">MS2021</name>
</gene>
<reference evidence="1 2" key="1">
    <citation type="journal article" date="2004" name="Nat. Biotechnol.">
        <title>The genome sequence of the capnophilic rumen bacterium Mannheimia succiniciproducens.</title>
        <authorList>
            <person name="Hong S.H."/>
            <person name="Kim J.S."/>
            <person name="Lee S.Y."/>
            <person name="In Y.H."/>
            <person name="Choi S.S."/>
            <person name="Rih J.-K."/>
            <person name="Kim C.H."/>
            <person name="Jeong H."/>
            <person name="Hur C.G."/>
            <person name="Kim J.J."/>
        </authorList>
    </citation>
    <scope>NUCLEOTIDE SEQUENCE [LARGE SCALE GENOMIC DNA]</scope>
    <source>
        <strain evidence="2">KCTC 0769BP / MBEL55E</strain>
    </source>
</reference>
<proteinExistence type="predicted"/>
<dbReference type="KEGG" id="msu:MS2021"/>
<dbReference type="Proteomes" id="UP000000607">
    <property type="component" value="Chromosome"/>
</dbReference>
<dbReference type="HOGENOM" id="CLU_3390172_0_0_6"/>
<sequence length="32" mass="3681">MRAIDTECKINFTGYWPYLENTGLSVLYGLVI</sequence>
<dbReference type="EMBL" id="AE016827">
    <property type="protein sequence ID" value="AAU38628.1"/>
    <property type="molecule type" value="Genomic_DNA"/>
</dbReference>
<organism evidence="1 2">
    <name type="scientific">Mannheimia succiniciproducens (strain KCTC 0769BP / MBEL55E)</name>
    <dbReference type="NCBI Taxonomy" id="221988"/>
    <lineage>
        <taxon>Bacteria</taxon>
        <taxon>Pseudomonadati</taxon>
        <taxon>Pseudomonadota</taxon>
        <taxon>Gammaproteobacteria</taxon>
        <taxon>Pasteurellales</taxon>
        <taxon>Pasteurellaceae</taxon>
        <taxon>Basfia</taxon>
    </lineage>
</organism>
<keyword evidence="2" id="KW-1185">Reference proteome</keyword>
<dbReference type="AlphaFoldDB" id="Q65QY2"/>
<accession>Q65QY2</accession>
<evidence type="ECO:0000313" key="1">
    <source>
        <dbReference type="EMBL" id="AAU38628.1"/>
    </source>
</evidence>
<dbReference type="STRING" id="221988.MS2021"/>
<protein>
    <submittedName>
        <fullName evidence="1">Uncharacterized protein</fullName>
    </submittedName>
</protein>